<feature type="transmembrane region" description="Helical" evidence="5">
    <location>
        <begin position="313"/>
        <end position="335"/>
    </location>
</feature>
<keyword evidence="4 5" id="KW-0472">Membrane</keyword>
<feature type="transmembrane region" description="Helical" evidence="5">
    <location>
        <begin position="244"/>
        <end position="263"/>
    </location>
</feature>
<feature type="transmembrane region" description="Helical" evidence="5">
    <location>
        <begin position="95"/>
        <end position="112"/>
    </location>
</feature>
<dbReference type="InterPro" id="IPR001902">
    <property type="entry name" value="SLC26A/SulP_fam"/>
</dbReference>
<comment type="subcellular location">
    <subcellularLocation>
        <location evidence="1">Membrane</location>
        <topology evidence="1">Multi-pass membrane protein</topology>
    </subcellularLocation>
</comment>
<dbReference type="InterPro" id="IPR011547">
    <property type="entry name" value="SLC26A/SulP_dom"/>
</dbReference>
<dbReference type="RefSeq" id="WP_097125638.1">
    <property type="nucleotide sequence ID" value="NZ_OCNH01000001.1"/>
</dbReference>
<feature type="transmembrane region" description="Helical" evidence="5">
    <location>
        <begin position="409"/>
        <end position="437"/>
    </location>
</feature>
<dbReference type="PANTHER" id="PTHR11814">
    <property type="entry name" value="SULFATE TRANSPORTER"/>
    <property type="match status" value="1"/>
</dbReference>
<organism evidence="7 8">
    <name type="scientific">Spirosoma fluviale</name>
    <dbReference type="NCBI Taxonomy" id="1597977"/>
    <lineage>
        <taxon>Bacteria</taxon>
        <taxon>Pseudomonadati</taxon>
        <taxon>Bacteroidota</taxon>
        <taxon>Cytophagia</taxon>
        <taxon>Cytophagales</taxon>
        <taxon>Cytophagaceae</taxon>
        <taxon>Spirosoma</taxon>
    </lineage>
</organism>
<evidence type="ECO:0000259" key="6">
    <source>
        <dbReference type="Pfam" id="PF00916"/>
    </source>
</evidence>
<evidence type="ECO:0000256" key="5">
    <source>
        <dbReference type="SAM" id="Phobius"/>
    </source>
</evidence>
<evidence type="ECO:0000256" key="3">
    <source>
        <dbReference type="ARBA" id="ARBA00022989"/>
    </source>
</evidence>
<feature type="transmembrane region" description="Helical" evidence="5">
    <location>
        <begin position="21"/>
        <end position="41"/>
    </location>
</feature>
<feature type="transmembrane region" description="Helical" evidence="5">
    <location>
        <begin position="171"/>
        <end position="194"/>
    </location>
</feature>
<name>A0A286FGD1_9BACT</name>
<feature type="transmembrane region" description="Helical" evidence="5">
    <location>
        <begin position="124"/>
        <end position="142"/>
    </location>
</feature>
<keyword evidence="8" id="KW-1185">Reference proteome</keyword>
<dbReference type="AlphaFoldDB" id="A0A286FGD1"/>
<feature type="transmembrane region" description="Helical" evidence="5">
    <location>
        <begin position="371"/>
        <end position="389"/>
    </location>
</feature>
<keyword evidence="3 5" id="KW-1133">Transmembrane helix</keyword>
<dbReference type="Proteomes" id="UP000219452">
    <property type="component" value="Unassembled WGS sequence"/>
</dbReference>
<sequence length="545" mass="58568">MKRVNPIHTLTHYQSSYLRHDFPAGLSVFLVALPLCLGIALASGAPLFSGLVAGVIGGIVVGLLSGSEISVSGPAAGLAVIVADAIAKIGSYEAFLVAVVLAGLIQLVLGLIKAGRFSSFFPDSVIKGMLVAIGIVIILKQIPHALGRDNDYEGEFEFQQLADGENTLSEIYRAIETASTGAVIISVASLAFLITWERTAGRSTRAFFKNFPAALVVVILGVALNEYFRVAIPDWYLGNTAHQHMVQIPTIAPGVSVLSIFDFPDFSVLTNPKIYGIAVTIALVASLETLLNLEASDRLDSAKRVSSTSQELIAQGVGNMLSGLIGGLPVTSVVVRTSANVYGGGRTRMSAILHGVFLVVAVFLGGPLLNYIPLSCLAAVLIMVGYKLAKPAIFKKTYQDGWSQFVPFIVTVAGIVFTDLLIGIALGSVVGIGYVLYTNFQSTFSFIRDGRKVTIDFQKDLYFLSKPQLKEALTSLQPGDDVLIDGTKAPFIDHDIYNMLLDYREIAAIQGIRYELKNVVLNQRKRKRRDTETQVNKLPVSGSIQ</sequence>
<dbReference type="OrthoDB" id="9769739at2"/>
<reference evidence="8" key="1">
    <citation type="submission" date="2017-09" db="EMBL/GenBank/DDBJ databases">
        <authorList>
            <person name="Varghese N."/>
            <person name="Submissions S."/>
        </authorList>
    </citation>
    <scope>NUCLEOTIDE SEQUENCE [LARGE SCALE GENOMIC DNA]</scope>
    <source>
        <strain evidence="8">DSM 29961</strain>
    </source>
</reference>
<proteinExistence type="predicted"/>
<protein>
    <submittedName>
        <fullName evidence="7">Sulfate permease, MFS superfamily</fullName>
    </submittedName>
</protein>
<evidence type="ECO:0000313" key="7">
    <source>
        <dbReference type="EMBL" id="SOD82273.1"/>
    </source>
</evidence>
<evidence type="ECO:0000313" key="8">
    <source>
        <dbReference type="Proteomes" id="UP000219452"/>
    </source>
</evidence>
<gene>
    <name evidence="7" type="ORF">SAMN06269250_2081</name>
</gene>
<feature type="transmembrane region" description="Helical" evidence="5">
    <location>
        <begin position="206"/>
        <end position="224"/>
    </location>
</feature>
<accession>A0A286FGD1</accession>
<dbReference type="Pfam" id="PF00916">
    <property type="entry name" value="Sulfate_transp"/>
    <property type="match status" value="1"/>
</dbReference>
<dbReference type="SUPFAM" id="SSF52091">
    <property type="entry name" value="SpoIIaa-like"/>
    <property type="match status" value="1"/>
</dbReference>
<feature type="domain" description="SLC26A/SulP transporter" evidence="6">
    <location>
        <begin position="18"/>
        <end position="397"/>
    </location>
</feature>
<evidence type="ECO:0000256" key="2">
    <source>
        <dbReference type="ARBA" id="ARBA00022692"/>
    </source>
</evidence>
<feature type="transmembrane region" description="Helical" evidence="5">
    <location>
        <begin position="47"/>
        <end position="64"/>
    </location>
</feature>
<dbReference type="GO" id="GO:0055085">
    <property type="term" value="P:transmembrane transport"/>
    <property type="evidence" value="ECO:0007669"/>
    <property type="project" value="InterPro"/>
</dbReference>
<dbReference type="GO" id="GO:0016020">
    <property type="term" value="C:membrane"/>
    <property type="evidence" value="ECO:0007669"/>
    <property type="project" value="UniProtKB-SubCell"/>
</dbReference>
<evidence type="ECO:0000256" key="4">
    <source>
        <dbReference type="ARBA" id="ARBA00023136"/>
    </source>
</evidence>
<dbReference type="EMBL" id="OCNH01000001">
    <property type="protein sequence ID" value="SOD82273.1"/>
    <property type="molecule type" value="Genomic_DNA"/>
</dbReference>
<dbReference type="InterPro" id="IPR036513">
    <property type="entry name" value="STAS_dom_sf"/>
</dbReference>
<keyword evidence="2 5" id="KW-0812">Transmembrane</keyword>
<evidence type="ECO:0000256" key="1">
    <source>
        <dbReference type="ARBA" id="ARBA00004141"/>
    </source>
</evidence>
<feature type="transmembrane region" description="Helical" evidence="5">
    <location>
        <begin position="275"/>
        <end position="293"/>
    </location>
</feature>